<dbReference type="Proteomes" id="UP000024816">
    <property type="component" value="Unassembled WGS sequence"/>
</dbReference>
<feature type="domain" description="Methyltransferase FkbM" evidence="1">
    <location>
        <begin position="46"/>
        <end position="225"/>
    </location>
</feature>
<dbReference type="PANTHER" id="PTHR36973">
    <property type="entry name" value="SLL1456 PROTEIN-RELATED"/>
    <property type="match status" value="1"/>
</dbReference>
<organism evidence="2 3">
    <name type="scientific">Hyphomonas jannaschiana VP2</name>
    <dbReference type="NCBI Taxonomy" id="1280952"/>
    <lineage>
        <taxon>Bacteria</taxon>
        <taxon>Pseudomonadati</taxon>
        <taxon>Pseudomonadota</taxon>
        <taxon>Alphaproteobacteria</taxon>
        <taxon>Hyphomonadales</taxon>
        <taxon>Hyphomonadaceae</taxon>
        <taxon>Hyphomonas</taxon>
    </lineage>
</organism>
<dbReference type="PATRIC" id="fig|1280952.3.peg.2189"/>
<dbReference type="GO" id="GO:0008171">
    <property type="term" value="F:O-methyltransferase activity"/>
    <property type="evidence" value="ECO:0007669"/>
    <property type="project" value="TreeGrafter"/>
</dbReference>
<dbReference type="PANTHER" id="PTHR36973:SF4">
    <property type="entry name" value="NODULATION PROTEIN"/>
    <property type="match status" value="1"/>
</dbReference>
<evidence type="ECO:0000313" key="3">
    <source>
        <dbReference type="Proteomes" id="UP000024816"/>
    </source>
</evidence>
<evidence type="ECO:0000259" key="1">
    <source>
        <dbReference type="Pfam" id="PF05050"/>
    </source>
</evidence>
<dbReference type="InterPro" id="IPR006342">
    <property type="entry name" value="FkbM_mtfrase"/>
</dbReference>
<dbReference type="Pfam" id="PF05050">
    <property type="entry name" value="Methyltransf_21"/>
    <property type="match status" value="1"/>
</dbReference>
<dbReference type="AlphaFoldDB" id="A0A059FC61"/>
<keyword evidence="2" id="KW-0489">Methyltransferase</keyword>
<dbReference type="InterPro" id="IPR053188">
    <property type="entry name" value="FkbM_Methyltransferase"/>
</dbReference>
<evidence type="ECO:0000313" key="2">
    <source>
        <dbReference type="EMBL" id="KCZ88098.1"/>
    </source>
</evidence>
<sequence>MSTMMNIRNLYTTWRMYQRNLSGRKFEPEAPYMRYLCKSGDTCLHFGASDGRHSYLMSQIVGPEGTIHAFEPSRYSYEIMCRLIKWHKLSNVFPHNYAIGEKDGETTLNVPLKKSGHLGRAYAVIGDDARGSEEILATSNNTQFERQKTPVISLDSIVSKMKLDTVDFIRCDIEGAECLMIEGGKKTIEQHLPAFLIEIHPFSLRNNFNRDPETVLNYFLDNGYEAWRLSDDDSELIRTNELDQQRRWRDYFLVHPSQADDIPTGPFSNDQ</sequence>
<dbReference type="STRING" id="1280952.HJA_10965"/>
<dbReference type="eggNOG" id="COG2242">
    <property type="taxonomic scope" value="Bacteria"/>
</dbReference>
<dbReference type="InterPro" id="IPR029063">
    <property type="entry name" value="SAM-dependent_MTases_sf"/>
</dbReference>
<keyword evidence="2" id="KW-0808">Transferase</keyword>
<name>A0A059FC61_9PROT</name>
<dbReference type="GO" id="GO:0032259">
    <property type="term" value="P:methylation"/>
    <property type="evidence" value="ECO:0007669"/>
    <property type="project" value="UniProtKB-KW"/>
</dbReference>
<dbReference type="EMBL" id="ARYJ01000006">
    <property type="protein sequence ID" value="KCZ88098.1"/>
    <property type="molecule type" value="Genomic_DNA"/>
</dbReference>
<gene>
    <name evidence="2" type="ORF">HJA_10965</name>
</gene>
<dbReference type="RefSeq" id="WP_035582087.1">
    <property type="nucleotide sequence ID" value="NZ_ARYJ01000006.1"/>
</dbReference>
<proteinExistence type="predicted"/>
<dbReference type="SUPFAM" id="SSF53335">
    <property type="entry name" value="S-adenosyl-L-methionine-dependent methyltransferases"/>
    <property type="match status" value="1"/>
</dbReference>
<dbReference type="NCBIfam" id="TIGR01444">
    <property type="entry name" value="fkbM_fam"/>
    <property type="match status" value="1"/>
</dbReference>
<reference evidence="2 3" key="1">
    <citation type="journal article" date="2014" name="Antonie Van Leeuwenhoek">
        <title>Hyphomonas beringensis sp. nov. and Hyphomonas chukchiensis sp. nov., isolated from surface seawater of the Bering Sea and Chukchi Sea.</title>
        <authorList>
            <person name="Li C."/>
            <person name="Lai Q."/>
            <person name="Li G."/>
            <person name="Dong C."/>
            <person name="Wang J."/>
            <person name="Liao Y."/>
            <person name="Shao Z."/>
        </authorList>
    </citation>
    <scope>NUCLEOTIDE SEQUENCE [LARGE SCALE GENOMIC DNA]</scope>
    <source>
        <strain evidence="2 3">VP2</strain>
    </source>
</reference>
<protein>
    <submittedName>
        <fullName evidence="2">Methyltransferase FkbM</fullName>
    </submittedName>
</protein>
<keyword evidence="3" id="KW-1185">Reference proteome</keyword>
<comment type="caution">
    <text evidence="2">The sequence shown here is derived from an EMBL/GenBank/DDBJ whole genome shotgun (WGS) entry which is preliminary data.</text>
</comment>
<accession>A0A059FC61</accession>
<dbReference type="Gene3D" id="3.40.50.150">
    <property type="entry name" value="Vaccinia Virus protein VP39"/>
    <property type="match status" value="1"/>
</dbReference>